<dbReference type="SUPFAM" id="SSF89260">
    <property type="entry name" value="Collagen-binding domain"/>
    <property type="match status" value="1"/>
</dbReference>
<dbReference type="InterPro" id="IPR007280">
    <property type="entry name" value="Peptidase_C_arc/bac"/>
</dbReference>
<dbReference type="Pfam" id="PF17957">
    <property type="entry name" value="Big_7"/>
    <property type="match status" value="2"/>
</dbReference>
<dbReference type="STRING" id="319795.Dgeo_2223"/>
<dbReference type="HOGENOM" id="CLU_050997_0_0_0"/>
<protein>
    <submittedName>
        <fullName evidence="3">PPC, peptidase containing PKD repeats</fullName>
    </submittedName>
</protein>
<gene>
    <name evidence="3" type="ordered locus">Dgeo_2223</name>
</gene>
<organism evidence="3 4">
    <name type="scientific">Deinococcus geothermalis (strain DSM 11300 / CIP 105573 / AG-3a)</name>
    <dbReference type="NCBI Taxonomy" id="319795"/>
    <lineage>
        <taxon>Bacteria</taxon>
        <taxon>Thermotogati</taxon>
        <taxon>Deinococcota</taxon>
        <taxon>Deinococci</taxon>
        <taxon>Deinococcales</taxon>
        <taxon>Deinococcaceae</taxon>
        <taxon>Deinococcus</taxon>
    </lineage>
</organism>
<feature type="signal peptide" evidence="1">
    <location>
        <begin position="1"/>
        <end position="20"/>
    </location>
</feature>
<dbReference type="EMBL" id="CP000359">
    <property type="protein sequence ID" value="ABF46517.1"/>
    <property type="molecule type" value="Genomic_DNA"/>
</dbReference>
<sequence length="343" mass="35793">MKPHRTLSFALLSGALLLTACGTGSTPPDTMAPKITLSASPKALTKPGSVKLTADASDNVGVSKVEFYRGDSKIGEATAAPYELSVNVTAADNGTVTYRALASDAAGNTAEATVNVDVSVDVTKPTVSVSAQPSSLTLPGTVTLTATASDDRGVTKVEFYDNGQLVATDTGAPYTASQTYGFADNGNHIISVKAYDEQGNVGESATTLNVAISDANEPNDNPTDATPLTIGTALNGTIAGQGRDFDYFKFDAAQGDMLKLTVKSVSVDPASTLDPYVMILMPDGKTVLEKDDDSGAGLESEIRFNAPVAGTYTVVVTSFDIYDDEQLTDDRATNTYQILLTRR</sequence>
<evidence type="ECO:0000313" key="3">
    <source>
        <dbReference type="EMBL" id="ABF46517.1"/>
    </source>
</evidence>
<dbReference type="Gene3D" id="2.60.120.380">
    <property type="match status" value="1"/>
</dbReference>
<dbReference type="RefSeq" id="WP_011531338.1">
    <property type="nucleotide sequence ID" value="NC_008025.1"/>
</dbReference>
<dbReference type="PROSITE" id="PS51257">
    <property type="entry name" value="PROKAR_LIPOPROTEIN"/>
    <property type="match status" value="1"/>
</dbReference>
<keyword evidence="4" id="KW-1185">Reference proteome</keyword>
<dbReference type="eggNOG" id="COG1404">
    <property type="taxonomic scope" value="Bacteria"/>
</dbReference>
<accession>Q1IW67</accession>
<dbReference type="KEGG" id="dge:Dgeo_2223"/>
<evidence type="ECO:0000313" key="4">
    <source>
        <dbReference type="Proteomes" id="UP000002431"/>
    </source>
</evidence>
<dbReference type="InterPro" id="IPR035986">
    <property type="entry name" value="PKD_dom_sf"/>
</dbReference>
<feature type="chain" id="PRO_5004191373" evidence="1">
    <location>
        <begin position="21"/>
        <end position="343"/>
    </location>
</feature>
<dbReference type="eggNOG" id="COG3291">
    <property type="taxonomic scope" value="Bacteria"/>
</dbReference>
<dbReference type="InterPro" id="IPR013783">
    <property type="entry name" value="Ig-like_fold"/>
</dbReference>
<dbReference type="Pfam" id="PF04151">
    <property type="entry name" value="PPC"/>
    <property type="match status" value="1"/>
</dbReference>
<evidence type="ECO:0000259" key="2">
    <source>
        <dbReference type="Pfam" id="PF04151"/>
    </source>
</evidence>
<dbReference type="Gene3D" id="2.60.40.10">
    <property type="entry name" value="Immunoglobulins"/>
    <property type="match status" value="2"/>
</dbReference>
<dbReference type="AlphaFoldDB" id="Q1IW67"/>
<evidence type="ECO:0000256" key="1">
    <source>
        <dbReference type="SAM" id="SignalP"/>
    </source>
</evidence>
<reference evidence="3" key="1">
    <citation type="submission" date="2006-04" db="EMBL/GenBank/DDBJ databases">
        <title>Complete sequence of chromosome of Deinococcus geothermalis DSM 11300.</title>
        <authorList>
            <consortium name="US DOE Joint Genome Institute"/>
            <person name="Copeland A."/>
            <person name="Lucas S."/>
            <person name="Lapidus A."/>
            <person name="Barry K."/>
            <person name="Detter J.C."/>
            <person name="Glavina del Rio T."/>
            <person name="Hammon N."/>
            <person name="Israni S."/>
            <person name="Dalin E."/>
            <person name="Tice H."/>
            <person name="Pitluck S."/>
            <person name="Brettin T."/>
            <person name="Bruce D."/>
            <person name="Han C."/>
            <person name="Tapia R."/>
            <person name="Saunders E."/>
            <person name="Gilna P."/>
            <person name="Schmutz J."/>
            <person name="Larimer F."/>
            <person name="Land M."/>
            <person name="Hauser L."/>
            <person name="Kyrpides N."/>
            <person name="Kim E."/>
            <person name="Daly M.J."/>
            <person name="Fredrickson J.K."/>
            <person name="Makarova K.S."/>
            <person name="Gaidamakova E.K."/>
            <person name="Zhai M."/>
            <person name="Richardson P."/>
        </authorList>
    </citation>
    <scope>NUCLEOTIDE SEQUENCE</scope>
    <source>
        <strain evidence="3">DSM 11300</strain>
    </source>
</reference>
<dbReference type="SUPFAM" id="SSF49299">
    <property type="entry name" value="PKD domain"/>
    <property type="match status" value="1"/>
</dbReference>
<keyword evidence="1" id="KW-0732">Signal</keyword>
<dbReference type="Proteomes" id="UP000002431">
    <property type="component" value="Chromosome"/>
</dbReference>
<name>Q1IW67_DEIGD</name>
<feature type="domain" description="Peptidase C-terminal archaeal/bacterial" evidence="2">
    <location>
        <begin position="244"/>
        <end position="318"/>
    </location>
</feature>
<proteinExistence type="predicted"/>